<dbReference type="EMBL" id="CP018099">
    <property type="protein sequence ID" value="APF19197.1"/>
    <property type="molecule type" value="Genomic_DNA"/>
</dbReference>
<dbReference type="RefSeq" id="WP_006930595.1">
    <property type="nucleotide sequence ID" value="NZ_CM001402.1"/>
</dbReference>
<dbReference type="GO" id="GO:0030246">
    <property type="term" value="F:carbohydrate binding"/>
    <property type="evidence" value="ECO:0007669"/>
    <property type="project" value="InterPro"/>
</dbReference>
<evidence type="ECO:0000313" key="4">
    <source>
        <dbReference type="EMBL" id="EHO43109.1"/>
    </source>
</evidence>
<dbReference type="InterPro" id="IPR026444">
    <property type="entry name" value="Secre_tail"/>
</dbReference>
<dbReference type="InterPro" id="IPR013783">
    <property type="entry name" value="Ig-like_fold"/>
</dbReference>
<feature type="domain" description="Secretion system C-terminal sorting" evidence="2">
    <location>
        <begin position="763"/>
        <end position="837"/>
    </location>
</feature>
<dbReference type="AlphaFoldDB" id="H1XXI5"/>
<protein>
    <submittedName>
        <fullName evidence="3">Por secretion system C-terminal sorting domain-containing protein</fullName>
    </submittedName>
</protein>
<dbReference type="STRING" id="880073.Cabys_2448"/>
<dbReference type="Pfam" id="PF06452">
    <property type="entry name" value="CBM9_1"/>
    <property type="match status" value="1"/>
</dbReference>
<dbReference type="Proteomes" id="UP000183868">
    <property type="component" value="Chromosome"/>
</dbReference>
<dbReference type="Proteomes" id="UP000004671">
    <property type="component" value="Chromosome"/>
</dbReference>
<keyword evidence="5" id="KW-1185">Reference proteome</keyword>
<dbReference type="eggNOG" id="COG1404">
    <property type="taxonomic scope" value="Bacteria"/>
</dbReference>
<dbReference type="KEGG" id="caby:Cabys_2448"/>
<feature type="domain" description="Carbohydrate-binding" evidence="1">
    <location>
        <begin position="554"/>
        <end position="732"/>
    </location>
</feature>
<reference evidence="3 6" key="2">
    <citation type="submission" date="2016-11" db="EMBL/GenBank/DDBJ databases">
        <title>Genomic analysis of Caldithrix abyssi and proposal of a novel bacterial phylum Caldithrichaeota.</title>
        <authorList>
            <person name="Kublanov I."/>
            <person name="Sigalova O."/>
            <person name="Gavrilov S."/>
            <person name="Lebedinsky A."/>
            <person name="Ivanova N."/>
            <person name="Daum C."/>
            <person name="Reddy T."/>
            <person name="Klenk H.P."/>
            <person name="Goker M."/>
            <person name="Reva O."/>
            <person name="Miroshnichenko M."/>
            <person name="Kyprides N."/>
            <person name="Woyke T."/>
            <person name="Gelfand M."/>
        </authorList>
    </citation>
    <scope>NUCLEOTIDE SEQUENCE [LARGE SCALE GENOMIC DNA]</scope>
    <source>
        <strain evidence="3 6">LF13</strain>
    </source>
</reference>
<evidence type="ECO:0000259" key="2">
    <source>
        <dbReference type="Pfam" id="PF18962"/>
    </source>
</evidence>
<dbReference type="Gene3D" id="2.60.40.10">
    <property type="entry name" value="Immunoglobulins"/>
    <property type="match status" value="1"/>
</dbReference>
<dbReference type="Gene3D" id="2.60.40.4070">
    <property type="match status" value="1"/>
</dbReference>
<accession>H1XXI5</accession>
<dbReference type="Gene3D" id="2.60.40.1190">
    <property type="match status" value="1"/>
</dbReference>
<dbReference type="EMBL" id="CM001402">
    <property type="protein sequence ID" value="EHO43109.1"/>
    <property type="molecule type" value="Genomic_DNA"/>
</dbReference>
<dbReference type="NCBIfam" id="TIGR04183">
    <property type="entry name" value="Por_Secre_tail"/>
    <property type="match status" value="1"/>
</dbReference>
<dbReference type="GO" id="GO:0016052">
    <property type="term" value="P:carbohydrate catabolic process"/>
    <property type="evidence" value="ECO:0007669"/>
    <property type="project" value="InterPro"/>
</dbReference>
<evidence type="ECO:0000313" key="3">
    <source>
        <dbReference type="EMBL" id="APF19197.1"/>
    </source>
</evidence>
<dbReference type="InterPro" id="IPR010502">
    <property type="entry name" value="Carb-bd_dom_fam9"/>
</dbReference>
<gene>
    <name evidence="3" type="ORF">Cabys_2448</name>
    <name evidence="4" type="ORF">Calab_3510</name>
</gene>
<dbReference type="PaxDb" id="880073-Calab_3510"/>
<dbReference type="SUPFAM" id="SSF49344">
    <property type="entry name" value="CBD9-like"/>
    <property type="match status" value="1"/>
</dbReference>
<name>H1XXI5_CALAY</name>
<evidence type="ECO:0000313" key="5">
    <source>
        <dbReference type="Proteomes" id="UP000004671"/>
    </source>
</evidence>
<evidence type="ECO:0000313" key="6">
    <source>
        <dbReference type="Proteomes" id="UP000183868"/>
    </source>
</evidence>
<proteinExistence type="predicted"/>
<organism evidence="4 5">
    <name type="scientific">Caldithrix abyssi DSM 13497</name>
    <dbReference type="NCBI Taxonomy" id="880073"/>
    <lineage>
        <taxon>Bacteria</taxon>
        <taxon>Pseudomonadati</taxon>
        <taxon>Calditrichota</taxon>
        <taxon>Calditrichia</taxon>
        <taxon>Calditrichales</taxon>
        <taxon>Calditrichaceae</taxon>
        <taxon>Caldithrix</taxon>
    </lineage>
</organism>
<evidence type="ECO:0000259" key="1">
    <source>
        <dbReference type="Pfam" id="PF06452"/>
    </source>
</evidence>
<sequence length="841" mass="93595" precursor="true">MKRILLLILIVPLWLFAQEQVLFDDFDAAPADTNFWAWFDNHGGQHYQTNTNADSAYGWIHYEYVNDIVYSGAGALKLEYSAHNTESWGGYTKVEHWNPDSNGVYNWSNYDSIMVWYYNAVPQSLPGRVHFRFNLHDVSDAANGAATYDVTECEYYYSFHHILDDEPGWHVFKMALKDGRDDPNSDEWGGQSFNRTGWAGIQGNDVLDLDQIKGFSFEFSISGGGEGDYSQGTVIVDHIVLYSPAKKAFIFFNGKSLANALTTFTWGQSSMEVVEGVAPEGKNAIQWIPGDEWGNGWSGAGWNIDPPYDMSFIWVTDSLKFKMKAEEGTGTLRVQIEDGTAKRGMIFDPVADNQWHEYAFKLSEFPYQDGTSNFDSSHVSTLQFMTNGVSSAGKTILITDLWTGNPEIDVIPPAAPTGVTAVPADYYNLVIWQDVPGESEESYTVYASEQPITDVTAPGVEVVAEAVPEGTQSAAHFIYYPLKDKQVTRYYAVTCTDASGNVSEAGVSGAVENMAKGIPTISLTPPANFAADGDLSEWDPNAIMPFELKPSVSHVAGGTFDNDDDLTATCYLAVDDEYLYMAFDVLDDIFSYDPAGNFWEDDAIEVYIGLYNFTTQHYGFLRGEEPDYKFVLLKDGFHSETNGFDPAMFSNPSDNYNFTDFGTSDYVIEVKIPLDSLPTRNAAGDARFHPVNGMRIPLDLVIHDSDAPNVREGILSYSQKNNDTSWQGAQFWSYTWVGDTAGIETAIGDHNSVLSDFRLEQNFPNPFNPTTTITYALAKNVQVQLTVYNVLGQKVATLVNQKQNAGTHQVTFDARDLSSGVYMYQIKAGDFVQTRKMLLIK</sequence>
<dbReference type="Gene3D" id="2.60.120.430">
    <property type="entry name" value="Galactose-binding lectin"/>
    <property type="match status" value="1"/>
</dbReference>
<dbReference type="HOGENOM" id="CLU_335154_0_0_0"/>
<reference evidence="4 5" key="1">
    <citation type="submission" date="2011-09" db="EMBL/GenBank/DDBJ databases">
        <title>The permanent draft genome of Caldithrix abyssi DSM 13497.</title>
        <authorList>
            <consortium name="US DOE Joint Genome Institute (JGI-PGF)"/>
            <person name="Lucas S."/>
            <person name="Han J."/>
            <person name="Lapidus A."/>
            <person name="Bruce D."/>
            <person name="Goodwin L."/>
            <person name="Pitluck S."/>
            <person name="Peters L."/>
            <person name="Kyrpides N."/>
            <person name="Mavromatis K."/>
            <person name="Ivanova N."/>
            <person name="Mikhailova N."/>
            <person name="Chertkov O."/>
            <person name="Detter J.C."/>
            <person name="Tapia R."/>
            <person name="Han C."/>
            <person name="Land M."/>
            <person name="Hauser L."/>
            <person name="Markowitz V."/>
            <person name="Cheng J.-F."/>
            <person name="Hugenholtz P."/>
            <person name="Woyke T."/>
            <person name="Wu D."/>
            <person name="Spring S."/>
            <person name="Brambilla E."/>
            <person name="Klenk H.-P."/>
            <person name="Eisen J.A."/>
        </authorList>
    </citation>
    <scope>NUCLEOTIDE SEQUENCE [LARGE SCALE GENOMIC DNA]</scope>
    <source>
        <strain evidence="4 5">DSM 13497</strain>
    </source>
</reference>
<dbReference type="GO" id="GO:0004553">
    <property type="term" value="F:hydrolase activity, hydrolyzing O-glycosyl compounds"/>
    <property type="evidence" value="ECO:0007669"/>
    <property type="project" value="InterPro"/>
</dbReference>
<dbReference type="InParanoid" id="H1XXI5"/>
<dbReference type="Pfam" id="PF18962">
    <property type="entry name" value="Por_Secre_tail"/>
    <property type="match status" value="1"/>
</dbReference>